<feature type="signal peptide" evidence="1">
    <location>
        <begin position="1"/>
        <end position="18"/>
    </location>
</feature>
<sequence length="183" mass="19415">MLWTAAFTLSVTFSACYRRSQPGKQEPACKQCWPRTLSRVSTSFWDVLSAELDGAMDASDSLLLDMADVTASAFCSICSSAVLRGSAAVTDSTMDLALGAAGAGPACCTLVPVPRGLLPRKYMRPGTVTPMAAICLRWRDNDPVVSSACVKHQKPQNIAADARPSHAYHGLSLVAATRSCMVT</sequence>
<evidence type="ECO:0000256" key="1">
    <source>
        <dbReference type="SAM" id="SignalP"/>
    </source>
</evidence>
<organism evidence="2 3">
    <name type="scientific">Trichocladium antarcticum</name>
    <dbReference type="NCBI Taxonomy" id="1450529"/>
    <lineage>
        <taxon>Eukaryota</taxon>
        <taxon>Fungi</taxon>
        <taxon>Dikarya</taxon>
        <taxon>Ascomycota</taxon>
        <taxon>Pezizomycotina</taxon>
        <taxon>Sordariomycetes</taxon>
        <taxon>Sordariomycetidae</taxon>
        <taxon>Sordariales</taxon>
        <taxon>Chaetomiaceae</taxon>
        <taxon>Trichocladium</taxon>
    </lineage>
</organism>
<protein>
    <recommendedName>
        <fullName evidence="4">Secreted protein</fullName>
    </recommendedName>
</protein>
<accession>A0AAN6ZH61</accession>
<name>A0AAN6ZH61_9PEZI</name>
<evidence type="ECO:0008006" key="4">
    <source>
        <dbReference type="Google" id="ProtNLM"/>
    </source>
</evidence>
<dbReference type="Proteomes" id="UP001304895">
    <property type="component" value="Unassembled WGS sequence"/>
</dbReference>
<comment type="caution">
    <text evidence="2">The sequence shown here is derived from an EMBL/GenBank/DDBJ whole genome shotgun (WGS) entry which is preliminary data.</text>
</comment>
<keyword evidence="3" id="KW-1185">Reference proteome</keyword>
<reference evidence="2" key="2">
    <citation type="submission" date="2023-05" db="EMBL/GenBank/DDBJ databases">
        <authorList>
            <consortium name="Lawrence Berkeley National Laboratory"/>
            <person name="Steindorff A."/>
            <person name="Hensen N."/>
            <person name="Bonometti L."/>
            <person name="Westerberg I."/>
            <person name="Brannstrom I.O."/>
            <person name="Guillou S."/>
            <person name="Cros-Aarteil S."/>
            <person name="Calhoun S."/>
            <person name="Haridas S."/>
            <person name="Kuo A."/>
            <person name="Mondo S."/>
            <person name="Pangilinan J."/>
            <person name="Riley R."/>
            <person name="Labutti K."/>
            <person name="Andreopoulos B."/>
            <person name="Lipzen A."/>
            <person name="Chen C."/>
            <person name="Yanf M."/>
            <person name="Daum C."/>
            <person name="Ng V."/>
            <person name="Clum A."/>
            <person name="Ohm R."/>
            <person name="Martin F."/>
            <person name="Silar P."/>
            <person name="Natvig D."/>
            <person name="Lalanne C."/>
            <person name="Gautier V."/>
            <person name="Ament-Velasquez S.L."/>
            <person name="Kruys A."/>
            <person name="Hutchinson M.I."/>
            <person name="Powell A.J."/>
            <person name="Barry K."/>
            <person name="Miller A.N."/>
            <person name="Grigoriev I.V."/>
            <person name="Debuchy R."/>
            <person name="Gladieux P."/>
            <person name="Thoren M.H."/>
            <person name="Johannesson H."/>
        </authorList>
    </citation>
    <scope>NUCLEOTIDE SEQUENCE</scope>
    <source>
        <strain evidence="2">CBS 123565</strain>
    </source>
</reference>
<dbReference type="EMBL" id="MU853402">
    <property type="protein sequence ID" value="KAK4137708.1"/>
    <property type="molecule type" value="Genomic_DNA"/>
</dbReference>
<keyword evidence="1" id="KW-0732">Signal</keyword>
<evidence type="ECO:0000313" key="3">
    <source>
        <dbReference type="Proteomes" id="UP001304895"/>
    </source>
</evidence>
<evidence type="ECO:0000313" key="2">
    <source>
        <dbReference type="EMBL" id="KAK4137708.1"/>
    </source>
</evidence>
<proteinExistence type="predicted"/>
<feature type="chain" id="PRO_5042815457" description="Secreted protein" evidence="1">
    <location>
        <begin position="19"/>
        <end position="183"/>
    </location>
</feature>
<dbReference type="AlphaFoldDB" id="A0AAN6ZH61"/>
<reference evidence="2" key="1">
    <citation type="journal article" date="2023" name="Mol. Phylogenet. Evol.">
        <title>Genome-scale phylogeny and comparative genomics of the fungal order Sordariales.</title>
        <authorList>
            <person name="Hensen N."/>
            <person name="Bonometti L."/>
            <person name="Westerberg I."/>
            <person name="Brannstrom I.O."/>
            <person name="Guillou S."/>
            <person name="Cros-Aarteil S."/>
            <person name="Calhoun S."/>
            <person name="Haridas S."/>
            <person name="Kuo A."/>
            <person name="Mondo S."/>
            <person name="Pangilinan J."/>
            <person name="Riley R."/>
            <person name="LaButti K."/>
            <person name="Andreopoulos B."/>
            <person name="Lipzen A."/>
            <person name="Chen C."/>
            <person name="Yan M."/>
            <person name="Daum C."/>
            <person name="Ng V."/>
            <person name="Clum A."/>
            <person name="Steindorff A."/>
            <person name="Ohm R.A."/>
            <person name="Martin F."/>
            <person name="Silar P."/>
            <person name="Natvig D.O."/>
            <person name="Lalanne C."/>
            <person name="Gautier V."/>
            <person name="Ament-Velasquez S.L."/>
            <person name="Kruys A."/>
            <person name="Hutchinson M.I."/>
            <person name="Powell A.J."/>
            <person name="Barry K."/>
            <person name="Miller A.N."/>
            <person name="Grigoriev I.V."/>
            <person name="Debuchy R."/>
            <person name="Gladieux P."/>
            <person name="Hiltunen Thoren M."/>
            <person name="Johannesson H."/>
        </authorList>
    </citation>
    <scope>NUCLEOTIDE SEQUENCE</scope>
    <source>
        <strain evidence="2">CBS 123565</strain>
    </source>
</reference>
<gene>
    <name evidence="2" type="ORF">BT67DRAFT_118792</name>
</gene>